<dbReference type="PANTHER" id="PTHR10073:SF12">
    <property type="entry name" value="DNA MISMATCH REPAIR PROTEIN MLH1"/>
    <property type="match status" value="1"/>
</dbReference>
<gene>
    <name evidence="4" type="primary">MLH1</name>
    <name evidence="4" type="ORF">TNCT_582981</name>
</gene>
<organism evidence="4 5">
    <name type="scientific">Trichonephila clavata</name>
    <name type="common">Joro spider</name>
    <name type="synonym">Nephila clavata</name>
    <dbReference type="NCBI Taxonomy" id="2740835"/>
    <lineage>
        <taxon>Eukaryota</taxon>
        <taxon>Metazoa</taxon>
        <taxon>Ecdysozoa</taxon>
        <taxon>Arthropoda</taxon>
        <taxon>Chelicerata</taxon>
        <taxon>Arachnida</taxon>
        <taxon>Araneae</taxon>
        <taxon>Araneomorphae</taxon>
        <taxon>Entelegynae</taxon>
        <taxon>Araneoidea</taxon>
        <taxon>Nephilidae</taxon>
        <taxon>Trichonephila</taxon>
    </lineage>
</organism>
<dbReference type="InterPro" id="IPR013507">
    <property type="entry name" value="DNA_mismatch_S5_2-like"/>
</dbReference>
<dbReference type="InterPro" id="IPR014762">
    <property type="entry name" value="DNA_mismatch_repair_CS"/>
</dbReference>
<comment type="caution">
    <text evidence="4">The sequence shown here is derived from an EMBL/GenBank/DDBJ whole genome shotgun (WGS) entry which is preliminary data.</text>
</comment>
<evidence type="ECO:0000256" key="1">
    <source>
        <dbReference type="ARBA" id="ARBA00006082"/>
    </source>
</evidence>
<keyword evidence="5" id="KW-1185">Reference proteome</keyword>
<dbReference type="GO" id="GO:0006298">
    <property type="term" value="P:mismatch repair"/>
    <property type="evidence" value="ECO:0007669"/>
    <property type="project" value="InterPro"/>
</dbReference>
<dbReference type="OrthoDB" id="10263226at2759"/>
<dbReference type="InterPro" id="IPR020568">
    <property type="entry name" value="Ribosomal_Su5_D2-typ_SF"/>
</dbReference>
<dbReference type="PANTHER" id="PTHR10073">
    <property type="entry name" value="DNA MISMATCH REPAIR PROTEIN MLH, PMS, MUTL"/>
    <property type="match status" value="1"/>
</dbReference>
<dbReference type="InterPro" id="IPR014721">
    <property type="entry name" value="Ribsml_uS5_D2-typ_fold_subgr"/>
</dbReference>
<dbReference type="GO" id="GO:0016887">
    <property type="term" value="F:ATP hydrolysis activity"/>
    <property type="evidence" value="ECO:0007669"/>
    <property type="project" value="InterPro"/>
</dbReference>
<dbReference type="AlphaFoldDB" id="A0A8X6JIE5"/>
<dbReference type="GO" id="GO:0005524">
    <property type="term" value="F:ATP binding"/>
    <property type="evidence" value="ECO:0007669"/>
    <property type="project" value="InterPro"/>
</dbReference>
<dbReference type="SUPFAM" id="SSF54211">
    <property type="entry name" value="Ribosomal protein S5 domain 2-like"/>
    <property type="match status" value="1"/>
</dbReference>
<dbReference type="Gene3D" id="3.30.565.10">
    <property type="entry name" value="Histidine kinase-like ATPase, C-terminal domain"/>
    <property type="match status" value="1"/>
</dbReference>
<dbReference type="SMART" id="SM01340">
    <property type="entry name" value="DNA_mis_repair"/>
    <property type="match status" value="1"/>
</dbReference>
<evidence type="ECO:0000313" key="4">
    <source>
        <dbReference type="EMBL" id="GFR26528.1"/>
    </source>
</evidence>
<comment type="similarity">
    <text evidence="1">Belongs to the DNA mismatch repair MutL/HexB family.</text>
</comment>
<dbReference type="PROSITE" id="PS00058">
    <property type="entry name" value="DNA_MISMATCH_REPAIR_1"/>
    <property type="match status" value="1"/>
</dbReference>
<dbReference type="Proteomes" id="UP000887116">
    <property type="component" value="Unassembled WGS sequence"/>
</dbReference>
<evidence type="ECO:0000256" key="2">
    <source>
        <dbReference type="ARBA" id="ARBA00022763"/>
    </source>
</evidence>
<feature type="domain" description="DNA mismatch repair protein S5" evidence="3">
    <location>
        <begin position="133"/>
        <end position="217"/>
    </location>
</feature>
<dbReference type="Gene3D" id="3.30.230.10">
    <property type="match status" value="1"/>
</dbReference>
<name>A0A8X6JIE5_TRICU</name>
<keyword evidence="2" id="KW-0227">DNA damage</keyword>
<dbReference type="SUPFAM" id="SSF55874">
    <property type="entry name" value="ATPase domain of HSP90 chaperone/DNA topoisomerase II/histidine kinase"/>
    <property type="match status" value="1"/>
</dbReference>
<evidence type="ECO:0000259" key="3">
    <source>
        <dbReference type="SMART" id="SM01340"/>
    </source>
</evidence>
<accession>A0A8X6JIE5</accession>
<proteinExistence type="inferred from homology"/>
<dbReference type="InterPro" id="IPR036890">
    <property type="entry name" value="HATPase_C_sf"/>
</dbReference>
<dbReference type="EMBL" id="BMAO01038703">
    <property type="protein sequence ID" value="GFR26528.1"/>
    <property type="molecule type" value="Genomic_DNA"/>
</dbReference>
<dbReference type="GO" id="GO:0140664">
    <property type="term" value="F:ATP-dependent DNA damage sensor activity"/>
    <property type="evidence" value="ECO:0007669"/>
    <property type="project" value="InterPro"/>
</dbReference>
<protein>
    <submittedName>
        <fullName evidence="4">DNA mismatch repair protein Mlh1</fullName>
    </submittedName>
</protein>
<reference evidence="4" key="1">
    <citation type="submission" date="2020-07" db="EMBL/GenBank/DDBJ databases">
        <title>Multicomponent nature underlies the extraordinary mechanical properties of spider dragline silk.</title>
        <authorList>
            <person name="Kono N."/>
            <person name="Nakamura H."/>
            <person name="Mori M."/>
            <person name="Yoshida Y."/>
            <person name="Ohtoshi R."/>
            <person name="Malay A.D."/>
            <person name="Moran D.A.P."/>
            <person name="Tomita M."/>
            <person name="Numata K."/>
            <person name="Arakawa K."/>
        </authorList>
    </citation>
    <scope>NUCLEOTIDE SEQUENCE</scope>
</reference>
<evidence type="ECO:0000313" key="5">
    <source>
        <dbReference type="Proteomes" id="UP000887116"/>
    </source>
</evidence>
<dbReference type="InterPro" id="IPR038973">
    <property type="entry name" value="MutL/Mlh/Pms-like"/>
</dbReference>
<sequence length="302" mass="34699">KEDLDIVCERFTTSKLEKFEDLSNISTYGFRGEALASISHVAHVTITTKLRIQNVPLIRKITEETNTYADCVLQSTTPSSLRKSNPGWTEMDKVDIVKFLSLMLLMDHVEKNIITEYVKYCDGKPLHPPKPCAGNKGTQFELLELELEDKKLKFKAKGLISNANYSVKKCTFLLFINNRLVQSSQMRKAIESVYAAYLPKNMHPFLYLRVYLIKKYGKFTEDCIPDGVFPIGDDVFVFASIYYDSVSVHIRRFKKYGKTYYPTPEGITLDPQWIEYIMRKKKVPESLEELPSGLSLLNGTFK</sequence>
<dbReference type="Pfam" id="PF01119">
    <property type="entry name" value="DNA_mis_repair"/>
    <property type="match status" value="1"/>
</dbReference>
<feature type="non-terminal residue" evidence="4">
    <location>
        <position position="302"/>
    </location>
</feature>
<dbReference type="GO" id="GO:0030983">
    <property type="term" value="F:mismatched DNA binding"/>
    <property type="evidence" value="ECO:0007669"/>
    <property type="project" value="InterPro"/>
</dbReference>
<dbReference type="GO" id="GO:0032389">
    <property type="term" value="C:MutLalpha complex"/>
    <property type="evidence" value="ECO:0007669"/>
    <property type="project" value="TreeGrafter"/>
</dbReference>